<dbReference type="InterPro" id="IPR009078">
    <property type="entry name" value="Ferritin-like_SF"/>
</dbReference>
<gene>
    <name evidence="1" type="ORF">NBRC116591_39320</name>
</gene>
<evidence type="ECO:0000313" key="2">
    <source>
        <dbReference type="Proteomes" id="UP001465153"/>
    </source>
</evidence>
<proteinExistence type="predicted"/>
<protein>
    <submittedName>
        <fullName evidence="1">Ferritin-like domain-containing protein</fullName>
    </submittedName>
</protein>
<evidence type="ECO:0000313" key="1">
    <source>
        <dbReference type="EMBL" id="GAA6170119.1"/>
    </source>
</evidence>
<sequence>MTKLDLKNTALGRRQFLETGGKIGLSGAAIALLSGVNTACAETPATNLQLETDVRILNTALSAEHEAVAAYQVGAESGLLTPGVLKVAVKFQGHHKEHIDLLASTVKKLGGTPTDAKQQYSFPVHQLNNERDVLTFAAGLERGAVSAYVGAIPLFDNGDLAKAAASILADEAMHWAILRQALGLDPVPGAFFS</sequence>
<accession>A0ABQ0AEP0</accession>
<dbReference type="CDD" id="cd00657">
    <property type="entry name" value="Ferritin_like"/>
    <property type="match status" value="1"/>
</dbReference>
<dbReference type="Pfam" id="PF13668">
    <property type="entry name" value="Ferritin_2"/>
    <property type="match status" value="1"/>
</dbReference>
<name>A0ABQ0AEP0_9GAMM</name>
<dbReference type="InterPro" id="IPR006311">
    <property type="entry name" value="TAT_signal"/>
</dbReference>
<dbReference type="EMBL" id="BAABWN010000019">
    <property type="protein sequence ID" value="GAA6170119.1"/>
    <property type="molecule type" value="Genomic_DNA"/>
</dbReference>
<dbReference type="SUPFAM" id="SSF47240">
    <property type="entry name" value="Ferritin-like"/>
    <property type="match status" value="1"/>
</dbReference>
<dbReference type="Proteomes" id="UP001465153">
    <property type="component" value="Unassembled WGS sequence"/>
</dbReference>
<keyword evidence="2" id="KW-1185">Reference proteome</keyword>
<reference evidence="1 2" key="1">
    <citation type="submission" date="2024-04" db="EMBL/GenBank/DDBJ databases">
        <title>Draft genome sequence of Sessilibacter corallicola NBRC 116591.</title>
        <authorList>
            <person name="Miyakawa T."/>
            <person name="Kusuya Y."/>
            <person name="Miura T."/>
        </authorList>
    </citation>
    <scope>NUCLEOTIDE SEQUENCE [LARGE SCALE GENOMIC DNA]</scope>
    <source>
        <strain evidence="1 2">KU-00831-HH</strain>
    </source>
</reference>
<organism evidence="1 2">
    <name type="scientific">Sessilibacter corallicola</name>
    <dbReference type="NCBI Taxonomy" id="2904075"/>
    <lineage>
        <taxon>Bacteria</taxon>
        <taxon>Pseudomonadati</taxon>
        <taxon>Pseudomonadota</taxon>
        <taxon>Gammaproteobacteria</taxon>
        <taxon>Cellvibrionales</taxon>
        <taxon>Cellvibrionaceae</taxon>
        <taxon>Sessilibacter</taxon>
    </lineage>
</organism>
<dbReference type="Gene3D" id="1.20.1260.10">
    <property type="match status" value="1"/>
</dbReference>
<comment type="caution">
    <text evidence="1">The sequence shown here is derived from an EMBL/GenBank/DDBJ whole genome shotgun (WGS) entry which is preliminary data.</text>
</comment>
<dbReference type="PROSITE" id="PS51318">
    <property type="entry name" value="TAT"/>
    <property type="match status" value="1"/>
</dbReference>
<dbReference type="InterPro" id="IPR012347">
    <property type="entry name" value="Ferritin-like"/>
</dbReference>
<dbReference type="RefSeq" id="WP_353304459.1">
    <property type="nucleotide sequence ID" value="NZ_BAABWN010000019.1"/>
</dbReference>